<organism evidence="2">
    <name type="scientific">Cacopsylla melanoneura</name>
    <dbReference type="NCBI Taxonomy" id="428564"/>
    <lineage>
        <taxon>Eukaryota</taxon>
        <taxon>Metazoa</taxon>
        <taxon>Ecdysozoa</taxon>
        <taxon>Arthropoda</taxon>
        <taxon>Hexapoda</taxon>
        <taxon>Insecta</taxon>
        <taxon>Pterygota</taxon>
        <taxon>Neoptera</taxon>
        <taxon>Paraneoptera</taxon>
        <taxon>Hemiptera</taxon>
        <taxon>Sternorrhyncha</taxon>
        <taxon>Psylloidea</taxon>
        <taxon>Psyllidae</taxon>
        <taxon>Psyllinae</taxon>
        <taxon>Cacopsylla</taxon>
    </lineage>
</organism>
<evidence type="ECO:0000313" key="2">
    <source>
        <dbReference type="EMBL" id="CAG6711939.1"/>
    </source>
</evidence>
<dbReference type="EMBL" id="HBUF01348771">
    <property type="protein sequence ID" value="CAG6711939.1"/>
    <property type="molecule type" value="Transcribed_RNA"/>
</dbReference>
<accession>A0A8D8UU91</accession>
<sequence>MVMSSVLGGSNLRGGGKLEGGNSLLDKSEEGGGRGISVFADVSCTVVDRTEVLSTALLGVLGASLVCIPLLGDSALSTVLGASLVCKTKKMPLKISFSDHFDF</sequence>
<evidence type="ECO:0000256" key="1">
    <source>
        <dbReference type="SAM" id="MobiDB-lite"/>
    </source>
</evidence>
<proteinExistence type="predicted"/>
<reference evidence="2" key="1">
    <citation type="submission" date="2021-05" db="EMBL/GenBank/DDBJ databases">
        <authorList>
            <person name="Alioto T."/>
            <person name="Alioto T."/>
            <person name="Gomez Garrido J."/>
        </authorList>
    </citation>
    <scope>NUCLEOTIDE SEQUENCE</scope>
</reference>
<feature type="region of interest" description="Disordered" evidence="1">
    <location>
        <begin position="1"/>
        <end position="31"/>
    </location>
</feature>
<dbReference type="EMBL" id="HBUF01348772">
    <property type="protein sequence ID" value="CAG6711940.1"/>
    <property type="molecule type" value="Transcribed_RNA"/>
</dbReference>
<protein>
    <submittedName>
        <fullName evidence="2">Uncharacterized protein</fullName>
    </submittedName>
</protein>
<dbReference type="AlphaFoldDB" id="A0A8D8UU91"/>
<name>A0A8D8UU91_9HEMI</name>